<dbReference type="GeneID" id="78359679"/>
<gene>
    <name evidence="1" type="ORF">C1877_08250</name>
</gene>
<reference evidence="1 2" key="1">
    <citation type="journal article" date="2018" name="Elife">
        <title>Discovery and characterization of a prevalent human gut bacterial enzyme sufficient for the inactivation of a family of plant toxins.</title>
        <authorList>
            <person name="Koppel N."/>
            <person name="Bisanz J.E."/>
            <person name="Pandelia M.E."/>
            <person name="Turnbaugh P.J."/>
            <person name="Balskus E.P."/>
        </authorList>
    </citation>
    <scope>NUCLEOTIDE SEQUENCE [LARGE SCALE GENOMIC DNA]</scope>
    <source>
        <strain evidence="1 2">3C</strain>
    </source>
</reference>
<sequence>MQFYEKLVFVMDLARTSNRELAQALGVDPAVVSRLRNGRRGAPRKEETVRRMAGFLAARCTSDYQRSALSEMAGVKRMLVARPEQLAEFLFYWLRGDEDGVEGFMRDFEALTIEGFASNAAMTPHLIGRKGNLVYYGNEGKRAAVRAAFQHLLSQEDRGTVCIVADESDDWLVEDGDFLLSLQQGMLSCLQRGARICHIVPSLYSGDQLLECLMRWVPLYLTGRVKAYYYPHIRDRLHRHTLAVAPGRIGITSHSLAGQRSSYATMLTTDPGLLRTFEAEFRDYLSLCRPMLNAYVEPDKLLQCFTYFVSSPGLRIQKLPSLSAATAPVELIDDAVARTEDPELKRLGAAYREEVVRLEQGRDCYDLIDLVRLASVEEVRAGTVSLVSSLGTSEPLCYTPQTYVSHLKNILRILDAHDDYHFVPLDGPLEYEGSLVVKEGRRALLVHAAEPFTVLEIAQPEVVAMYREHLLRVAERAGYGGMHRMKAKSRIRELICALEQ</sequence>
<dbReference type="SUPFAM" id="SSF47413">
    <property type="entry name" value="lambda repressor-like DNA-binding domains"/>
    <property type="match status" value="1"/>
</dbReference>
<dbReference type="RefSeq" id="WP_114568917.1">
    <property type="nucleotide sequence ID" value="NZ_CABMMS010000004.1"/>
</dbReference>
<dbReference type="AlphaFoldDB" id="A0A369M311"/>
<protein>
    <submittedName>
        <fullName evidence="1">Uncharacterized protein</fullName>
    </submittedName>
</protein>
<proteinExistence type="predicted"/>
<organism evidence="1 2">
    <name type="scientific">Gordonibacter pamelaeae</name>
    <dbReference type="NCBI Taxonomy" id="471189"/>
    <lineage>
        <taxon>Bacteria</taxon>
        <taxon>Bacillati</taxon>
        <taxon>Actinomycetota</taxon>
        <taxon>Coriobacteriia</taxon>
        <taxon>Eggerthellales</taxon>
        <taxon>Eggerthellaceae</taxon>
        <taxon>Gordonibacter</taxon>
    </lineage>
</organism>
<dbReference type="OrthoDB" id="513181at2"/>
<keyword evidence="2" id="KW-1185">Reference proteome</keyword>
<dbReference type="InterPro" id="IPR010982">
    <property type="entry name" value="Lambda_DNA-bd_dom_sf"/>
</dbReference>
<name>A0A369M311_9ACTN</name>
<comment type="caution">
    <text evidence="1">The sequence shown here is derived from an EMBL/GenBank/DDBJ whole genome shotgun (WGS) entry which is preliminary data.</text>
</comment>
<dbReference type="EMBL" id="PPTS01000004">
    <property type="protein sequence ID" value="RDB65317.1"/>
    <property type="molecule type" value="Genomic_DNA"/>
</dbReference>
<dbReference type="GO" id="GO:0003677">
    <property type="term" value="F:DNA binding"/>
    <property type="evidence" value="ECO:0007669"/>
    <property type="project" value="InterPro"/>
</dbReference>
<dbReference type="Proteomes" id="UP000254000">
    <property type="component" value="Unassembled WGS sequence"/>
</dbReference>
<accession>A0A369M311</accession>
<evidence type="ECO:0000313" key="2">
    <source>
        <dbReference type="Proteomes" id="UP000254000"/>
    </source>
</evidence>
<evidence type="ECO:0000313" key="1">
    <source>
        <dbReference type="EMBL" id="RDB65317.1"/>
    </source>
</evidence>